<dbReference type="GO" id="GO:0000993">
    <property type="term" value="F:RNA polymerase II complex binding"/>
    <property type="evidence" value="ECO:0007669"/>
    <property type="project" value="TreeGrafter"/>
</dbReference>
<evidence type="ECO:0000313" key="5">
    <source>
        <dbReference type="Proteomes" id="UP000728032"/>
    </source>
</evidence>
<organism evidence="4">
    <name type="scientific">Oppiella nova</name>
    <dbReference type="NCBI Taxonomy" id="334625"/>
    <lineage>
        <taxon>Eukaryota</taxon>
        <taxon>Metazoa</taxon>
        <taxon>Ecdysozoa</taxon>
        <taxon>Arthropoda</taxon>
        <taxon>Chelicerata</taxon>
        <taxon>Arachnida</taxon>
        <taxon>Acari</taxon>
        <taxon>Acariformes</taxon>
        <taxon>Sarcoptiformes</taxon>
        <taxon>Oribatida</taxon>
        <taxon>Brachypylina</taxon>
        <taxon>Oppioidea</taxon>
        <taxon>Oppiidae</taxon>
        <taxon>Oppiella</taxon>
    </lineage>
</organism>
<dbReference type="GO" id="GO:0003682">
    <property type="term" value="F:chromatin binding"/>
    <property type="evidence" value="ECO:0007669"/>
    <property type="project" value="TreeGrafter"/>
</dbReference>
<dbReference type="OrthoDB" id="10072039at2759"/>
<name>A0A7R9LSH8_9ACAR</name>
<dbReference type="GO" id="GO:1904263">
    <property type="term" value="P:positive regulation of TORC1 signaling"/>
    <property type="evidence" value="ECO:0007669"/>
    <property type="project" value="TreeGrafter"/>
</dbReference>
<dbReference type="PANTHER" id="PTHR15911:SF6">
    <property type="entry name" value="WW DOMAIN-CONTAINING ADAPTER PROTEIN WITH COILED-COIL"/>
    <property type="match status" value="1"/>
</dbReference>
<feature type="compositionally biased region" description="Low complexity" evidence="3">
    <location>
        <begin position="132"/>
        <end position="145"/>
    </location>
</feature>
<dbReference type="EMBL" id="CAJPVJ010002607">
    <property type="protein sequence ID" value="CAG2166532.1"/>
    <property type="molecule type" value="Genomic_DNA"/>
</dbReference>
<feature type="region of interest" description="Disordered" evidence="3">
    <location>
        <begin position="110"/>
        <end position="189"/>
    </location>
</feature>
<dbReference type="EMBL" id="OC917432">
    <property type="protein sequence ID" value="CAD7647045.1"/>
    <property type="molecule type" value="Genomic_DNA"/>
</dbReference>
<reference evidence="4" key="1">
    <citation type="submission" date="2020-11" db="EMBL/GenBank/DDBJ databases">
        <authorList>
            <person name="Tran Van P."/>
        </authorList>
    </citation>
    <scope>NUCLEOTIDE SEQUENCE</scope>
</reference>
<feature type="region of interest" description="Disordered" evidence="3">
    <location>
        <begin position="202"/>
        <end position="229"/>
    </location>
</feature>
<protein>
    <submittedName>
        <fullName evidence="4">Uncharacterized protein</fullName>
    </submittedName>
</protein>
<accession>A0A7R9LSH8</accession>
<feature type="compositionally biased region" description="Polar residues" evidence="3">
    <location>
        <begin position="202"/>
        <end position="217"/>
    </location>
</feature>
<feature type="compositionally biased region" description="Basic residues" evidence="3">
    <location>
        <begin position="157"/>
        <end position="179"/>
    </location>
</feature>
<evidence type="ECO:0000313" key="4">
    <source>
        <dbReference type="EMBL" id="CAD7647045.1"/>
    </source>
</evidence>
<gene>
    <name evidence="4" type="ORF">ONB1V03_LOCUS6052</name>
</gene>
<dbReference type="PANTHER" id="PTHR15911">
    <property type="entry name" value="WW DOMAIN-CONTAINING ADAPTER PROTEIN WITH COILED-COIL"/>
    <property type="match status" value="1"/>
</dbReference>
<dbReference type="InterPro" id="IPR038867">
    <property type="entry name" value="WAC"/>
</dbReference>
<proteinExistence type="predicted"/>
<dbReference type="Proteomes" id="UP000728032">
    <property type="component" value="Unassembled WGS sequence"/>
</dbReference>
<evidence type="ECO:0000256" key="3">
    <source>
        <dbReference type="SAM" id="MobiDB-lite"/>
    </source>
</evidence>
<evidence type="ECO:0000256" key="1">
    <source>
        <dbReference type="ARBA" id="ARBA00004123"/>
    </source>
</evidence>
<dbReference type="AlphaFoldDB" id="A0A7R9LSH8"/>
<evidence type="ECO:0000256" key="2">
    <source>
        <dbReference type="ARBA" id="ARBA00023242"/>
    </source>
</evidence>
<keyword evidence="5" id="KW-1185">Reference proteome</keyword>
<keyword evidence="2" id="KW-0539">Nucleus</keyword>
<dbReference type="GO" id="GO:0010506">
    <property type="term" value="P:regulation of autophagy"/>
    <property type="evidence" value="ECO:0007669"/>
    <property type="project" value="TreeGrafter"/>
</dbReference>
<sequence>MSDLESELWRRLYLTYSRLSLSSALVCHGMGWPNSEGIHSDTHCHHRPNDQFNNSSGCVQQLLNQILSQPLSPTQTQNLQKLLVGSQGLAELSLVSEEALRALQQALQMSVKATEPPKTSQSGQSSRHRTLSSPRSSAAAGAPTSESPVSTSGAHSGGHHHRHHHHHHIQHHSNQHHSHYNQTQHQSADGIRQELDLLISRGNINKSPNSEKSGISSTRHDSPPNSVANISSAISSASLKPSVPSVPALTPSLANFYKEELVSHVTGWQAEHAEKQAKSYSNQSLDYGCHQCTRVSAELKMARSLVRLTEIQSTLQEQRIIFATQQIKNVEEWKGQNATQSSYHS</sequence>
<dbReference type="GO" id="GO:0005634">
    <property type="term" value="C:nucleus"/>
    <property type="evidence" value="ECO:0007669"/>
    <property type="project" value="UniProtKB-SubCell"/>
</dbReference>
<comment type="subcellular location">
    <subcellularLocation>
        <location evidence="1">Nucleus</location>
    </subcellularLocation>
</comment>